<dbReference type="InterPro" id="IPR038734">
    <property type="entry name" value="YhaN_AAA"/>
</dbReference>
<gene>
    <name evidence="3" type="ORF">KHA91_00470</name>
</gene>
<dbReference type="EMBL" id="JAGYPN010000001">
    <property type="protein sequence ID" value="MBS4221226.1"/>
    <property type="molecule type" value="Genomic_DNA"/>
</dbReference>
<dbReference type="Gene3D" id="3.40.50.300">
    <property type="entry name" value="P-loop containing nucleotide triphosphate hydrolases"/>
    <property type="match status" value="2"/>
</dbReference>
<dbReference type="InterPro" id="IPR027417">
    <property type="entry name" value="P-loop_NTPase"/>
</dbReference>
<dbReference type="Pfam" id="PF13514">
    <property type="entry name" value="AAA_27"/>
    <property type="match status" value="1"/>
</dbReference>
<sequence length="996" mass="115930">MKVKSLHIYGYGKLIDFQIREISSLQIIYGENEAGKSTIMSFIHSILFGFPSKQQAILRYEPKRHSAYGGRLILETSTHGEVVIERVKGKSSGDVSIILEDGTRGGEELLSNLLEGMDKAMYQSIFSFNLHGLQEVQRIKGDEIGRYLIAAGTIGTDMLLSAEQLFQKELDQLFKPSGRKPRLNEQIKVLREQEKELKNAKQQNAQYEAILLKKETIERNIAKIEIELRKDEQELQNGKELLRKWPLIYENNQLQSRIKEIGSIQFPANGLARYETNLDKIVTISSRISGIKERIRQTHRLLKDHAFIDAFQPMMVRAEKMINEWSYFQHLETVIATLQRKKIDCNERIEAICQELHYPIGGHFREVNLSIDIKGRIKDLLNQDVRLDSKLGEIRTQIIQAMNKQKKMENICQEIELTLLPENEFKQLQIEKQDWENTEQLRKEKKDNEKELELLLKNEARSKHLKKKERDQAYARTGVFLIISIGLLIWTLSSSQWVMSTFAAIALAFSILSLNTMRKNNATSPQESERLKQRIQVLSNTLSKRNTGMDDSLKRYEEQVRLREEWKNSYSLLEQHKQQINELREQEQKSADLYYENQLKLQEIRDELGLVQNFSVSRLDDAYELLLELSQLIKTKAKTKDELKEYLQRHEQWISTLSELSHAAGIEFEEPGVTFFQLKKIFKQEQEKTIIQKELTGKLLELTDEARPLEFELEQYQSSLSKLQTLAEVDCEEEFRKKAREFEELTKMQERVAMLTAQLGSNLPDTARMSKSDEEIKERLIALKEKNKKTSVQLDELRSELASVRHQLQLLEEGGSYTEKLHRFHQLRSIFNEESRNWARIAIAKSLVQKIMDNYKKERFPKVVKKAQEYMAFLTDGEYTRLTFLPEGSLVVESSDGVLFDPAELSQGTGEQLYTALRFALVQVLKGDYPFPIIIDDGFVNFDYVRTQKVLRLIEKVSETTQILLFTCHEHIRNHFQDESIVSLPGKKEQLIVNNQ</sequence>
<evidence type="ECO:0000313" key="4">
    <source>
        <dbReference type="Proteomes" id="UP000676456"/>
    </source>
</evidence>
<proteinExistence type="predicted"/>
<reference evidence="3 4" key="1">
    <citation type="submission" date="2021-05" db="EMBL/GenBank/DDBJ databases">
        <title>Novel Bacillus species.</title>
        <authorList>
            <person name="Liu G."/>
        </authorList>
    </citation>
    <scope>NUCLEOTIDE SEQUENCE [LARGE SCALE GENOMIC DNA]</scope>
    <source>
        <strain evidence="3 4">FJAT-49682</strain>
    </source>
</reference>
<evidence type="ECO:0000259" key="2">
    <source>
        <dbReference type="Pfam" id="PF13514"/>
    </source>
</evidence>
<evidence type="ECO:0000313" key="3">
    <source>
        <dbReference type="EMBL" id="MBS4221226.1"/>
    </source>
</evidence>
<protein>
    <submittedName>
        <fullName evidence="3">AAA family ATPase</fullName>
    </submittedName>
</protein>
<dbReference type="SUPFAM" id="SSF52540">
    <property type="entry name" value="P-loop containing nucleoside triphosphate hydrolases"/>
    <property type="match status" value="1"/>
</dbReference>
<dbReference type="PANTHER" id="PTHR41259">
    <property type="entry name" value="DOUBLE-STRAND BREAK REPAIR RAD50 ATPASE, PUTATIVE-RELATED"/>
    <property type="match status" value="1"/>
</dbReference>
<organism evidence="3 4">
    <name type="scientific">Lederbergia citrea</name>
    <dbReference type="NCBI Taxonomy" id="2833581"/>
    <lineage>
        <taxon>Bacteria</taxon>
        <taxon>Bacillati</taxon>
        <taxon>Bacillota</taxon>
        <taxon>Bacilli</taxon>
        <taxon>Bacillales</taxon>
        <taxon>Bacillaceae</taxon>
        <taxon>Lederbergia</taxon>
    </lineage>
</organism>
<dbReference type="RefSeq" id="WP_213096277.1">
    <property type="nucleotide sequence ID" value="NZ_JAGYPH010000001.1"/>
</dbReference>
<accession>A0A942UGX0</accession>
<dbReference type="AlphaFoldDB" id="A0A942UGX0"/>
<dbReference type="PANTHER" id="PTHR41259:SF1">
    <property type="entry name" value="DOUBLE-STRAND BREAK REPAIR RAD50 ATPASE, PUTATIVE-RELATED"/>
    <property type="match status" value="1"/>
</dbReference>
<name>A0A942UGX0_9BACI</name>
<keyword evidence="1" id="KW-0175">Coiled coil</keyword>
<keyword evidence="4" id="KW-1185">Reference proteome</keyword>
<feature type="coiled-coil region" evidence="1">
    <location>
        <begin position="180"/>
        <end position="241"/>
    </location>
</feature>
<evidence type="ECO:0000256" key="1">
    <source>
        <dbReference type="SAM" id="Coils"/>
    </source>
</evidence>
<feature type="coiled-coil region" evidence="1">
    <location>
        <begin position="780"/>
        <end position="814"/>
    </location>
</feature>
<dbReference type="Proteomes" id="UP000676456">
    <property type="component" value="Unassembled WGS sequence"/>
</dbReference>
<comment type="caution">
    <text evidence="3">The sequence shown here is derived from an EMBL/GenBank/DDBJ whole genome shotgun (WGS) entry which is preliminary data.</text>
</comment>
<feature type="domain" description="YhaN AAA" evidence="2">
    <location>
        <begin position="1"/>
        <end position="206"/>
    </location>
</feature>